<keyword evidence="2" id="KW-1185">Reference proteome</keyword>
<proteinExistence type="predicted"/>
<dbReference type="RefSeq" id="WP_146812327.1">
    <property type="nucleotide sequence ID" value="NZ_BJXX01000215.1"/>
</dbReference>
<organism evidence="1 2">
    <name type="scientific">Aneurinibacillus danicus</name>
    <dbReference type="NCBI Taxonomy" id="267746"/>
    <lineage>
        <taxon>Bacteria</taxon>
        <taxon>Bacillati</taxon>
        <taxon>Bacillota</taxon>
        <taxon>Bacilli</taxon>
        <taxon>Bacillales</taxon>
        <taxon>Paenibacillaceae</taxon>
        <taxon>Aneurinibacillus group</taxon>
        <taxon>Aneurinibacillus</taxon>
    </lineage>
</organism>
<reference evidence="1 2" key="1">
    <citation type="submission" date="2019-07" db="EMBL/GenBank/DDBJ databases">
        <title>Whole genome shotgun sequence of Aneurinibacillus danicus NBRC 102444.</title>
        <authorList>
            <person name="Hosoyama A."/>
            <person name="Uohara A."/>
            <person name="Ohji S."/>
            <person name="Ichikawa N."/>
        </authorList>
    </citation>
    <scope>NUCLEOTIDE SEQUENCE [LARGE SCALE GENOMIC DNA]</scope>
    <source>
        <strain evidence="1 2">NBRC 102444</strain>
    </source>
</reference>
<protein>
    <submittedName>
        <fullName evidence="1">Uncharacterized protein</fullName>
    </submittedName>
</protein>
<accession>A0A511VCV6</accession>
<dbReference type="EMBL" id="BJXX01000215">
    <property type="protein sequence ID" value="GEN36694.1"/>
    <property type="molecule type" value="Genomic_DNA"/>
</dbReference>
<gene>
    <name evidence="1" type="ORF">ADA01nite_41540</name>
</gene>
<dbReference type="AlphaFoldDB" id="A0A511VCV6"/>
<dbReference type="Proteomes" id="UP000321157">
    <property type="component" value="Unassembled WGS sequence"/>
</dbReference>
<sequence length="183" mass="21928">MKFPLQLHNGEKVSLDLFYPVENDPEDKLYRPTTGGLWLSDFTPHEEYHSPWLEFVYNDPEMAGYHSNPFNYIYEVKEEAKVYQIHSYEDFLRLLKQYPIRSNQNIYMDFEKMAKEWDGLYVSKKGLEGCSNPCIQTVRKYFNEEVCEPPSLKAWDVPSFLVFNLDILIFREERENPHFIDFD</sequence>
<evidence type="ECO:0000313" key="2">
    <source>
        <dbReference type="Proteomes" id="UP000321157"/>
    </source>
</evidence>
<name>A0A511VCV6_9BACL</name>
<comment type="caution">
    <text evidence="1">The sequence shown here is derived from an EMBL/GenBank/DDBJ whole genome shotgun (WGS) entry which is preliminary data.</text>
</comment>
<evidence type="ECO:0000313" key="1">
    <source>
        <dbReference type="EMBL" id="GEN36694.1"/>
    </source>
</evidence>